<feature type="region of interest" description="Disordered" evidence="1">
    <location>
        <begin position="1"/>
        <end position="23"/>
    </location>
</feature>
<accession>A0ABR3EYN4</accession>
<evidence type="ECO:0000256" key="1">
    <source>
        <dbReference type="SAM" id="MobiDB-lite"/>
    </source>
</evidence>
<evidence type="ECO:0000313" key="3">
    <source>
        <dbReference type="Proteomes" id="UP001465976"/>
    </source>
</evidence>
<name>A0ABR3EYN4_9AGAR</name>
<dbReference type="Proteomes" id="UP001465976">
    <property type="component" value="Unassembled WGS sequence"/>
</dbReference>
<keyword evidence="3" id="KW-1185">Reference proteome</keyword>
<comment type="caution">
    <text evidence="2">The sequence shown here is derived from an EMBL/GenBank/DDBJ whole genome shotgun (WGS) entry which is preliminary data.</text>
</comment>
<gene>
    <name evidence="2" type="ORF">V5O48_013950</name>
</gene>
<feature type="compositionally biased region" description="Polar residues" evidence="1">
    <location>
        <begin position="336"/>
        <end position="356"/>
    </location>
</feature>
<feature type="region of interest" description="Disordered" evidence="1">
    <location>
        <begin position="179"/>
        <end position="220"/>
    </location>
</feature>
<reference evidence="2 3" key="1">
    <citation type="submission" date="2024-02" db="EMBL/GenBank/DDBJ databases">
        <title>A draft genome for the cacao thread blight pathogen Marasmius crinis-equi.</title>
        <authorList>
            <person name="Cohen S.P."/>
            <person name="Baruah I.K."/>
            <person name="Amoako-Attah I."/>
            <person name="Bukari Y."/>
            <person name="Meinhardt L.W."/>
            <person name="Bailey B.A."/>
        </authorList>
    </citation>
    <scope>NUCLEOTIDE SEQUENCE [LARGE SCALE GENOMIC DNA]</scope>
    <source>
        <strain evidence="2 3">GH-76</strain>
    </source>
</reference>
<feature type="region of interest" description="Disordered" evidence="1">
    <location>
        <begin position="323"/>
        <end position="361"/>
    </location>
</feature>
<protein>
    <submittedName>
        <fullName evidence="2">Uncharacterized protein</fullName>
    </submittedName>
</protein>
<proteinExistence type="predicted"/>
<evidence type="ECO:0000313" key="2">
    <source>
        <dbReference type="EMBL" id="KAL0568039.1"/>
    </source>
</evidence>
<feature type="compositionally biased region" description="Basic and acidic residues" evidence="1">
    <location>
        <begin position="192"/>
        <end position="216"/>
    </location>
</feature>
<dbReference type="EMBL" id="JBAHYK010001430">
    <property type="protein sequence ID" value="KAL0568039.1"/>
    <property type="molecule type" value="Genomic_DNA"/>
</dbReference>
<organism evidence="2 3">
    <name type="scientific">Marasmius crinis-equi</name>
    <dbReference type="NCBI Taxonomy" id="585013"/>
    <lineage>
        <taxon>Eukaryota</taxon>
        <taxon>Fungi</taxon>
        <taxon>Dikarya</taxon>
        <taxon>Basidiomycota</taxon>
        <taxon>Agaricomycotina</taxon>
        <taxon>Agaricomycetes</taxon>
        <taxon>Agaricomycetidae</taxon>
        <taxon>Agaricales</taxon>
        <taxon>Marasmiineae</taxon>
        <taxon>Marasmiaceae</taxon>
        <taxon>Marasmius</taxon>
    </lineage>
</organism>
<sequence>MPKEPSNKSSKHGKGRSYSQPRQSVGGIQSVWLGFCKRPRALMSFEYGQANELGYPIHNDGSLYEPDEVVRAIQERSIILVCFCGRAARGYTVTAAGSSYAGYSYVGCDGCDGEMCLYKLVLNDIIKWGLEKLKTHNWQTYGRPEVTVFPWNTSTSRTRLHSYAGTTTASWMLSDCSSSNSSSSSSPSKSSDGVKGEGNAKGKGKAAEVKMEKDGGKTAQVTTEDTSDYITFTANDESFIYFGPRDRLFDSLDGIEPYPEWENLPDYIGKEEDSEEWIGESDAIRNSIVDLSPPKPLGRDSNKEAWPGEAAAVQNSLEDIRMQRTLSSFEAGPSRTPASAGSNSQSRLVTSGSGETPTDPICINDEEFELPVCPACKEIESDYHVCVLW</sequence>
<feature type="compositionally biased region" description="Low complexity" evidence="1">
    <location>
        <begin position="179"/>
        <end position="191"/>
    </location>
</feature>